<dbReference type="RefSeq" id="WP_103999694.1">
    <property type="nucleotide sequence ID" value="NZ_FNVP01000005.1"/>
</dbReference>
<accession>A0A1H5X1U5</accession>
<keyword evidence="3" id="KW-1185">Reference proteome</keyword>
<dbReference type="OrthoDB" id="1428473at2"/>
<evidence type="ECO:0008006" key="4">
    <source>
        <dbReference type="Google" id="ProtNLM"/>
    </source>
</evidence>
<dbReference type="SUPFAM" id="SSF160574">
    <property type="entry name" value="BT0923-like"/>
    <property type="match status" value="1"/>
</dbReference>
<keyword evidence="1" id="KW-0732">Signal</keyword>
<evidence type="ECO:0000313" key="2">
    <source>
        <dbReference type="EMBL" id="SEG05741.1"/>
    </source>
</evidence>
<dbReference type="Proteomes" id="UP000236737">
    <property type="component" value="Unassembled WGS sequence"/>
</dbReference>
<name>A0A1H5X1U5_9FLAO</name>
<reference evidence="3" key="1">
    <citation type="submission" date="2016-10" db="EMBL/GenBank/DDBJ databases">
        <authorList>
            <person name="Varghese N."/>
            <person name="Submissions S."/>
        </authorList>
    </citation>
    <scope>NUCLEOTIDE SEQUENCE [LARGE SCALE GENOMIC DNA]</scope>
    <source>
        <strain evidence="3">CGMCC 1.9230</strain>
    </source>
</reference>
<proteinExistence type="predicted"/>
<evidence type="ECO:0000313" key="3">
    <source>
        <dbReference type="Proteomes" id="UP000236737"/>
    </source>
</evidence>
<dbReference type="Gene3D" id="3.10.450.360">
    <property type="match status" value="1"/>
</dbReference>
<evidence type="ECO:0000256" key="1">
    <source>
        <dbReference type="SAM" id="SignalP"/>
    </source>
</evidence>
<dbReference type="EMBL" id="FNVP01000005">
    <property type="protein sequence ID" value="SEG05741.1"/>
    <property type="molecule type" value="Genomic_DNA"/>
</dbReference>
<dbReference type="AlphaFoldDB" id="A0A1H5X1U5"/>
<organism evidence="2 3">
    <name type="scientific">Flavobacterium urumqiense</name>
    <dbReference type="NCBI Taxonomy" id="935224"/>
    <lineage>
        <taxon>Bacteria</taxon>
        <taxon>Pseudomonadati</taxon>
        <taxon>Bacteroidota</taxon>
        <taxon>Flavobacteriia</taxon>
        <taxon>Flavobacteriales</taxon>
        <taxon>Flavobacteriaceae</taxon>
        <taxon>Flavobacterium</taxon>
    </lineage>
</organism>
<sequence length="177" mass="20021">MKTFIILLVFLAVTTSSYSQDTGKIKIEELPEIIIKRAGKDFSVYLPGNSPDQMVKTVEEKFIAYDLGKDAEGAEEYLVIMKAKNGSLAATYDDKGKLVRVVEDFKNVKLPNQVIYSVYRTYPGWAIVNDKFLYTQEKGDVTKKQYNLKIKKDKDVIKLVVKPNGEIVKTSKPTSIK</sequence>
<gene>
    <name evidence="2" type="ORF">SAMN04488130_105153</name>
</gene>
<protein>
    <recommendedName>
        <fullName evidence="4">Intein N-terminal splicing region</fullName>
    </recommendedName>
</protein>
<feature type="signal peptide" evidence="1">
    <location>
        <begin position="1"/>
        <end position="19"/>
    </location>
</feature>
<feature type="chain" id="PRO_5009288968" description="Intein N-terminal splicing region" evidence="1">
    <location>
        <begin position="20"/>
        <end position="177"/>
    </location>
</feature>